<dbReference type="Proteomes" id="UP000830542">
    <property type="component" value="Chromosome"/>
</dbReference>
<evidence type="ECO:0000313" key="2">
    <source>
        <dbReference type="EMBL" id="UOO95828.1"/>
    </source>
</evidence>
<dbReference type="AlphaFoldDB" id="A0AAV3SLJ7"/>
<gene>
    <name evidence="1" type="ORF">GCM10008985_35230</name>
    <name evidence="2" type="ORF">MUK72_03735</name>
</gene>
<reference evidence="1" key="3">
    <citation type="submission" date="2023-12" db="EMBL/GenBank/DDBJ databases">
        <authorList>
            <person name="Sun Q."/>
            <person name="Inoue M."/>
        </authorList>
    </citation>
    <scope>NUCLEOTIDE SEQUENCE</scope>
    <source>
        <strain evidence="1">JCM 12289</strain>
    </source>
</reference>
<dbReference type="RefSeq" id="WP_244704076.1">
    <property type="nucleotide sequence ID" value="NZ_BAAADN010000087.1"/>
</dbReference>
<organism evidence="1 4">
    <name type="scientific">Halococcus dombrowskii</name>
    <dbReference type="NCBI Taxonomy" id="179637"/>
    <lineage>
        <taxon>Archaea</taxon>
        <taxon>Methanobacteriati</taxon>
        <taxon>Methanobacteriota</taxon>
        <taxon>Stenosarchaea group</taxon>
        <taxon>Halobacteria</taxon>
        <taxon>Halobacteriales</taxon>
        <taxon>Halococcaceae</taxon>
        <taxon>Halococcus</taxon>
    </lineage>
</organism>
<dbReference type="KEGG" id="hdo:MUK72_03735"/>
<evidence type="ECO:0000313" key="4">
    <source>
        <dbReference type="Proteomes" id="UP001500962"/>
    </source>
</evidence>
<dbReference type="EMBL" id="CP095005">
    <property type="protein sequence ID" value="UOO95828.1"/>
    <property type="molecule type" value="Genomic_DNA"/>
</dbReference>
<reference evidence="1" key="1">
    <citation type="journal article" date="2014" name="Int. J. Syst. Evol. Microbiol.">
        <title>Complete genome sequence of Corynebacterium casei LMG S-19264T (=DSM 44701T), isolated from a smear-ripened cheese.</title>
        <authorList>
            <consortium name="US DOE Joint Genome Institute (JGI-PGF)"/>
            <person name="Walter F."/>
            <person name="Albersmeier A."/>
            <person name="Kalinowski J."/>
            <person name="Ruckert C."/>
        </authorList>
    </citation>
    <scope>NUCLEOTIDE SEQUENCE</scope>
    <source>
        <strain evidence="1">JCM 12289</strain>
    </source>
</reference>
<accession>A0AAV3SLJ7</accession>
<evidence type="ECO:0000313" key="1">
    <source>
        <dbReference type="EMBL" id="GAA0475898.1"/>
    </source>
</evidence>
<reference evidence="2" key="2">
    <citation type="submission" date="2022-04" db="EMBL/GenBank/DDBJ databases">
        <title>Sequencing and genomic assembly of Halococcus dombrowskii.</title>
        <authorList>
            <person name="Lim S.W."/>
            <person name="MacLea K.S."/>
        </authorList>
    </citation>
    <scope>NUCLEOTIDE SEQUENCE</scope>
    <source>
        <strain evidence="2">H4</strain>
    </source>
</reference>
<proteinExistence type="predicted"/>
<name>A0AAV3SLJ7_HALDO</name>
<dbReference type="GeneID" id="71760929"/>
<keyword evidence="3" id="KW-1185">Reference proteome</keyword>
<evidence type="ECO:0000313" key="3">
    <source>
        <dbReference type="Proteomes" id="UP000830542"/>
    </source>
</evidence>
<sequence length="104" mass="11836">MVLTESEWDAAEPTRDVRARVEEILEEDGRAYCVEDFFRDAGPESEGFEPLAALVEALDWQTSKNRSELLVEVALERLAADGVVEKRVRREDDTPVAYYRTASE</sequence>
<dbReference type="Proteomes" id="UP001500962">
    <property type="component" value="Unassembled WGS sequence"/>
</dbReference>
<protein>
    <submittedName>
        <fullName evidence="1">Uncharacterized protein</fullName>
    </submittedName>
</protein>
<dbReference type="EMBL" id="BAAADN010000087">
    <property type="protein sequence ID" value="GAA0475898.1"/>
    <property type="molecule type" value="Genomic_DNA"/>
</dbReference>